<dbReference type="KEGG" id="cman:A9D14_07575"/>
<evidence type="ECO:0000313" key="3">
    <source>
        <dbReference type="EMBL" id="ARU16078.1"/>
    </source>
</evidence>
<dbReference type="AlphaFoldDB" id="A0A1Z1FB81"/>
<dbReference type="SUPFAM" id="SSF53474">
    <property type="entry name" value="alpha/beta-Hydrolases"/>
    <property type="match status" value="1"/>
</dbReference>
<reference evidence="3 4" key="1">
    <citation type="submission" date="2017-01" db="EMBL/GenBank/DDBJ databases">
        <title>Complete genome sequence of esterase-producing bacterium Croceicoccus marinus E4A9.</title>
        <authorList>
            <person name="Wu Y.-H."/>
            <person name="Cheng H."/>
            <person name="Xu L."/>
            <person name="Huo Y.-Y."/>
            <person name="Wang C.-S."/>
            <person name="Xu X.-W."/>
        </authorList>
    </citation>
    <scope>NUCLEOTIDE SEQUENCE [LARGE SCALE GENOMIC DNA]</scope>
    <source>
        <strain evidence="3 4">E4A9</strain>
    </source>
</reference>
<dbReference type="PANTHER" id="PTHR43798">
    <property type="entry name" value="MONOACYLGLYCEROL LIPASE"/>
    <property type="match status" value="1"/>
</dbReference>
<keyword evidence="1 3" id="KW-0378">Hydrolase</keyword>
<dbReference type="EMBL" id="CP019602">
    <property type="protein sequence ID" value="ARU16078.1"/>
    <property type="molecule type" value="Genomic_DNA"/>
</dbReference>
<name>A0A1Z1FB81_9SPHN</name>
<dbReference type="PANTHER" id="PTHR43798:SF31">
    <property type="entry name" value="AB HYDROLASE SUPERFAMILY PROTEIN YCLE"/>
    <property type="match status" value="1"/>
</dbReference>
<dbReference type="InterPro" id="IPR029058">
    <property type="entry name" value="AB_hydrolase_fold"/>
</dbReference>
<dbReference type="InterPro" id="IPR050266">
    <property type="entry name" value="AB_hydrolase_sf"/>
</dbReference>
<organism evidence="3 4">
    <name type="scientific">Croceicoccus marinus</name>
    <dbReference type="NCBI Taxonomy" id="450378"/>
    <lineage>
        <taxon>Bacteria</taxon>
        <taxon>Pseudomonadati</taxon>
        <taxon>Pseudomonadota</taxon>
        <taxon>Alphaproteobacteria</taxon>
        <taxon>Sphingomonadales</taxon>
        <taxon>Erythrobacteraceae</taxon>
        <taxon>Croceicoccus</taxon>
    </lineage>
</organism>
<dbReference type="Proteomes" id="UP000195807">
    <property type="component" value="Chromosome"/>
</dbReference>
<proteinExistence type="predicted"/>
<dbReference type="GO" id="GO:0016020">
    <property type="term" value="C:membrane"/>
    <property type="evidence" value="ECO:0007669"/>
    <property type="project" value="TreeGrafter"/>
</dbReference>
<keyword evidence="4" id="KW-1185">Reference proteome</keyword>
<evidence type="ECO:0000259" key="2">
    <source>
        <dbReference type="Pfam" id="PF12697"/>
    </source>
</evidence>
<protein>
    <submittedName>
        <fullName evidence="3">Alpha/beta hydrolase</fullName>
    </submittedName>
</protein>
<sequence length="273" mass="30362">MRRIWRCKKGDMKPPHHIRIGTPGAPKVAFGHGWDRSHRDFIPVAEALAPLVDAYLFDLPGFGKSERPDDAWGTVEYADYMARHMVDQLGFDLCTWVGHSLGGRIGLRLGRRSGGLIERLVIVAGAGIPRQTSKWEQLKRKRSSAKFQRLKANAKDEAELIELERKFGSVDYVHSRETGMRDIFTATVTEDQSADLARIMMPTTLIYGAEDRDTPPEIGRKIASLVPNASYVEVPFCDHISILDRGRHQIALAIKEGLPKGAPTAADLAEAKP</sequence>
<dbReference type="PRINTS" id="PR00111">
    <property type="entry name" value="ABHYDROLASE"/>
</dbReference>
<feature type="domain" description="AB hydrolase-1" evidence="2">
    <location>
        <begin position="30"/>
        <end position="249"/>
    </location>
</feature>
<gene>
    <name evidence="3" type="ORF">A9D14_07575</name>
</gene>
<dbReference type="InterPro" id="IPR000073">
    <property type="entry name" value="AB_hydrolase_1"/>
</dbReference>
<evidence type="ECO:0000313" key="4">
    <source>
        <dbReference type="Proteomes" id="UP000195807"/>
    </source>
</evidence>
<accession>A0A1Z1FB81</accession>
<dbReference type="GO" id="GO:0016787">
    <property type="term" value="F:hydrolase activity"/>
    <property type="evidence" value="ECO:0007669"/>
    <property type="project" value="UniProtKB-KW"/>
</dbReference>
<dbReference type="STRING" id="450378.GCA_001661675_01517"/>
<evidence type="ECO:0000256" key="1">
    <source>
        <dbReference type="ARBA" id="ARBA00022801"/>
    </source>
</evidence>
<dbReference type="Pfam" id="PF12697">
    <property type="entry name" value="Abhydrolase_6"/>
    <property type="match status" value="1"/>
</dbReference>
<dbReference type="Gene3D" id="3.40.50.1820">
    <property type="entry name" value="alpha/beta hydrolase"/>
    <property type="match status" value="1"/>
</dbReference>